<dbReference type="InterPro" id="IPR050464">
    <property type="entry name" value="Zeta_carotene_desat/Oxidored"/>
</dbReference>
<gene>
    <name evidence="4" type="primary">hpnE</name>
    <name evidence="4" type="ORF">QTN89_12360</name>
</gene>
<evidence type="ECO:0000256" key="2">
    <source>
        <dbReference type="ARBA" id="ARBA00023002"/>
    </source>
</evidence>
<dbReference type="GO" id="GO:0016491">
    <property type="term" value="F:oxidoreductase activity"/>
    <property type="evidence" value="ECO:0007669"/>
    <property type="project" value="UniProtKB-KW"/>
</dbReference>
<dbReference type="InterPro" id="IPR002937">
    <property type="entry name" value="Amino_oxidase"/>
</dbReference>
<reference evidence="4 5" key="1">
    <citation type="submission" date="2023-06" db="EMBL/GenBank/DDBJ databases">
        <title>Roseiconus lacunae JC819 isolated from Gulf of Mannar region, Tamil Nadu.</title>
        <authorList>
            <person name="Pk S."/>
            <person name="Ch S."/>
            <person name="Ch V.R."/>
        </authorList>
    </citation>
    <scope>NUCLEOTIDE SEQUENCE [LARGE SCALE GENOMIC DNA]</scope>
    <source>
        <strain evidence="4 5">JC819</strain>
    </source>
</reference>
<dbReference type="EMBL" id="JASZZN010000008">
    <property type="protein sequence ID" value="MDM4016226.1"/>
    <property type="molecule type" value="Genomic_DNA"/>
</dbReference>
<dbReference type="PRINTS" id="PR00757">
    <property type="entry name" value="AMINEOXDASEF"/>
</dbReference>
<dbReference type="Pfam" id="PF01593">
    <property type="entry name" value="Amino_oxidase"/>
    <property type="match status" value="1"/>
</dbReference>
<dbReference type="SUPFAM" id="SSF51905">
    <property type="entry name" value="FAD/NAD(P)-binding domain"/>
    <property type="match status" value="1"/>
</dbReference>
<comment type="cofactor">
    <cofactor evidence="1">
        <name>FAD</name>
        <dbReference type="ChEBI" id="CHEBI:57692"/>
    </cofactor>
</comment>
<dbReference type="EC" id="1.17.8.1" evidence="4"/>
<evidence type="ECO:0000313" key="5">
    <source>
        <dbReference type="Proteomes" id="UP001239462"/>
    </source>
</evidence>
<dbReference type="Proteomes" id="UP001239462">
    <property type="component" value="Unassembled WGS sequence"/>
</dbReference>
<name>A0ABT7PIY5_9BACT</name>
<dbReference type="PANTHER" id="PTHR42923:SF47">
    <property type="entry name" value="BLR3003 PROTEIN"/>
    <property type="match status" value="1"/>
</dbReference>
<protein>
    <submittedName>
        <fullName evidence="4">Hydroxysqualene dehydroxylase HpnE</fullName>
        <ecNumber evidence="4">1.17.8.1</ecNumber>
    </submittedName>
</protein>
<organism evidence="4 5">
    <name type="scientific">Roseiconus lacunae</name>
    <dbReference type="NCBI Taxonomy" id="2605694"/>
    <lineage>
        <taxon>Bacteria</taxon>
        <taxon>Pseudomonadati</taxon>
        <taxon>Planctomycetota</taxon>
        <taxon>Planctomycetia</taxon>
        <taxon>Pirellulales</taxon>
        <taxon>Pirellulaceae</taxon>
        <taxon>Roseiconus</taxon>
    </lineage>
</organism>
<evidence type="ECO:0000313" key="4">
    <source>
        <dbReference type="EMBL" id="MDM4016226.1"/>
    </source>
</evidence>
<proteinExistence type="predicted"/>
<keyword evidence="2 4" id="KW-0560">Oxidoreductase</keyword>
<dbReference type="InterPro" id="IPR001613">
    <property type="entry name" value="Flavin_amine_oxidase"/>
</dbReference>
<evidence type="ECO:0000259" key="3">
    <source>
        <dbReference type="Pfam" id="PF01593"/>
    </source>
</evidence>
<dbReference type="Gene3D" id="3.50.50.60">
    <property type="entry name" value="FAD/NAD(P)-binding domain"/>
    <property type="match status" value="1"/>
</dbReference>
<sequence>MSADPIAIVGGGLAGMAAAEWITRHSPGTPVVIFESKRRLGGRAGSFRDATGEVDYCQHVAMGCCSNFVDLMRQCSLLSHFRRLQELTFLHPDHPPSRFAANRWLPAPLHLLSTIDGLRFLSSSQRSEVKRGLLVLMRTPSESLQNTVADQWLRQFGQSDRTIAEFWDVILVSALGELSSRVSMAAARKVLIDGFAATRGASDVLVPTLPLADLFGRRLADQLRRRGVTIRQGCRVRHINPDRSLLVQSNEDDEQRIEPSAVICAVPWFGLRRLFQHWDAADRTPLPHLERIDSFPSSPITGVHLWFDRPITTMDQAVLVGTVSQWIFRNPISIGEAAVIGEAEGGGPSSGGDQVGDGHGAAIESDCQHYYQVIVSASAGALVEGKQSLLHTVLDELKQFFPAAESARLVRSRLVTDPESVFSIQPEVESERPGAMTGLNWLYLAGDWVQTGWPSTMEGAVISGRQAASACMRHTGLEHLEPIPLRPPPGLLARCLIRR</sequence>
<dbReference type="RefSeq" id="WP_289163858.1">
    <property type="nucleotide sequence ID" value="NZ_JASZZN010000008.1"/>
</dbReference>
<dbReference type="InterPro" id="IPR036188">
    <property type="entry name" value="FAD/NAD-bd_sf"/>
</dbReference>
<evidence type="ECO:0000256" key="1">
    <source>
        <dbReference type="ARBA" id="ARBA00001974"/>
    </source>
</evidence>
<dbReference type="NCBIfam" id="TIGR03467">
    <property type="entry name" value="HpnE"/>
    <property type="match status" value="1"/>
</dbReference>
<keyword evidence="5" id="KW-1185">Reference proteome</keyword>
<comment type="caution">
    <text evidence="4">The sequence shown here is derived from an EMBL/GenBank/DDBJ whole genome shotgun (WGS) entry which is preliminary data.</text>
</comment>
<dbReference type="PANTHER" id="PTHR42923">
    <property type="entry name" value="PROTOPORPHYRINOGEN OXIDASE"/>
    <property type="match status" value="1"/>
</dbReference>
<accession>A0ABT7PIY5</accession>
<feature type="domain" description="Amine oxidase" evidence="3">
    <location>
        <begin position="13"/>
        <end position="471"/>
    </location>
</feature>
<dbReference type="InterPro" id="IPR017830">
    <property type="entry name" value="SQase_HpnE"/>
</dbReference>